<dbReference type="InterPro" id="IPR002347">
    <property type="entry name" value="SDR_fam"/>
</dbReference>
<dbReference type="eggNOG" id="KOG1205">
    <property type="taxonomic scope" value="Eukaryota"/>
</dbReference>
<evidence type="ECO:0000256" key="1">
    <source>
        <dbReference type="ARBA" id="ARBA00006484"/>
    </source>
</evidence>
<accession>Q54YC1</accession>
<keyword evidence="5" id="KW-1185">Reference proteome</keyword>
<dbReference type="PaxDb" id="44689-DDB0238258"/>
<dbReference type="InterPro" id="IPR051911">
    <property type="entry name" value="SDR_oxidoreductase"/>
</dbReference>
<reference evidence="4 5" key="1">
    <citation type="journal article" date="2005" name="Nature">
        <title>The genome of the social amoeba Dictyostelium discoideum.</title>
        <authorList>
            <consortium name="The Dictyostelium discoideum Sequencing Consortium"/>
            <person name="Eichinger L."/>
            <person name="Pachebat J.A."/>
            <person name="Glockner G."/>
            <person name="Rajandream M.A."/>
            <person name="Sucgang R."/>
            <person name="Berriman M."/>
            <person name="Song J."/>
            <person name="Olsen R."/>
            <person name="Szafranski K."/>
            <person name="Xu Q."/>
            <person name="Tunggal B."/>
            <person name="Kummerfeld S."/>
            <person name="Madera M."/>
            <person name="Konfortov B.A."/>
            <person name="Rivero F."/>
            <person name="Bankier A.T."/>
            <person name="Lehmann R."/>
            <person name="Hamlin N."/>
            <person name="Davies R."/>
            <person name="Gaudet P."/>
            <person name="Fey P."/>
            <person name="Pilcher K."/>
            <person name="Chen G."/>
            <person name="Saunders D."/>
            <person name="Sodergren E."/>
            <person name="Davis P."/>
            <person name="Kerhornou A."/>
            <person name="Nie X."/>
            <person name="Hall N."/>
            <person name="Anjard C."/>
            <person name="Hemphill L."/>
            <person name="Bason N."/>
            <person name="Farbrother P."/>
            <person name="Desany B."/>
            <person name="Just E."/>
            <person name="Morio T."/>
            <person name="Rost R."/>
            <person name="Churcher C."/>
            <person name="Cooper J."/>
            <person name="Haydock S."/>
            <person name="van Driessche N."/>
            <person name="Cronin A."/>
            <person name="Goodhead I."/>
            <person name="Muzny D."/>
            <person name="Mourier T."/>
            <person name="Pain A."/>
            <person name="Lu M."/>
            <person name="Harper D."/>
            <person name="Lindsay R."/>
            <person name="Hauser H."/>
            <person name="James K."/>
            <person name="Quiles M."/>
            <person name="Madan Babu M."/>
            <person name="Saito T."/>
            <person name="Buchrieser C."/>
            <person name="Wardroper A."/>
            <person name="Felder M."/>
            <person name="Thangavelu M."/>
            <person name="Johnson D."/>
            <person name="Knights A."/>
            <person name="Loulseged H."/>
            <person name="Mungall K."/>
            <person name="Oliver K."/>
            <person name="Price C."/>
            <person name="Quail M.A."/>
            <person name="Urushihara H."/>
            <person name="Hernandez J."/>
            <person name="Rabbinowitsch E."/>
            <person name="Steffen D."/>
            <person name="Sanders M."/>
            <person name="Ma J."/>
            <person name="Kohara Y."/>
            <person name="Sharp S."/>
            <person name="Simmonds M."/>
            <person name="Spiegler S."/>
            <person name="Tivey A."/>
            <person name="Sugano S."/>
            <person name="White B."/>
            <person name="Walker D."/>
            <person name="Woodward J."/>
            <person name="Winckler T."/>
            <person name="Tanaka Y."/>
            <person name="Shaulsky G."/>
            <person name="Schleicher M."/>
            <person name="Weinstock G."/>
            <person name="Rosenthal A."/>
            <person name="Cox E.C."/>
            <person name="Chisholm R.L."/>
            <person name="Gibbs R."/>
            <person name="Loomis W.F."/>
            <person name="Platzer M."/>
            <person name="Kay R.R."/>
            <person name="Williams J."/>
            <person name="Dear P.H."/>
            <person name="Noegel A.A."/>
            <person name="Barrell B."/>
            <person name="Kuspa A."/>
        </authorList>
    </citation>
    <scope>NUCLEOTIDE SEQUENCE [LARGE SCALE GENOMIC DNA]</scope>
    <source>
        <strain evidence="4 5">AX4</strain>
    </source>
</reference>
<dbReference type="AlphaFoldDB" id="Q54YC1"/>
<proteinExistence type="inferred from homology"/>
<dbReference type="Proteomes" id="UP000002195">
    <property type="component" value="Unassembled WGS sequence"/>
</dbReference>
<dbReference type="Gene3D" id="3.40.50.720">
    <property type="entry name" value="NAD(P)-binding Rossmann-like Domain"/>
    <property type="match status" value="1"/>
</dbReference>
<dbReference type="VEuPathDB" id="AmoebaDB:DDB_G0278655"/>
<dbReference type="PRINTS" id="PR00081">
    <property type="entry name" value="GDHRDH"/>
</dbReference>
<evidence type="ECO:0000313" key="5">
    <source>
        <dbReference type="Proteomes" id="UP000002195"/>
    </source>
</evidence>
<dbReference type="GeneID" id="8621488"/>
<evidence type="ECO:0000313" key="4">
    <source>
        <dbReference type="EMBL" id="EAL68500.1"/>
    </source>
</evidence>
<dbReference type="HOGENOM" id="CLU_010194_2_9_1"/>
<sequence>MADIGGKVYFVSGASGGIGLEMVIQLLGQGMRVAATSRDKKKLIQVLKERDNSLIRDDNFIAVEMDLSSEHSIKKAISECIEKFKTIYCVINNSGYAIKGTIEELSLKEIQENFNINCFGPMMVIHHFMPHLKCKPYSDPRIINVSSVVGFNGDLMNRFPCYVSSKFALDGFTESISNDLKKYDIKCTTVKPGYFITPFNDHIIHSKGEQPLTDHEKEILEKYNATKPKNNGSDPIKGARAIVEISLNPEPPLHLFLGSDSLRHADSKIQKVQSDINKWIELTKSTDN</sequence>
<dbReference type="GO" id="GO:0016491">
    <property type="term" value="F:oxidoreductase activity"/>
    <property type="evidence" value="ECO:0007669"/>
    <property type="project" value="UniProtKB-KW"/>
</dbReference>
<comment type="caution">
    <text evidence="4">The sequence shown here is derived from an EMBL/GenBank/DDBJ whole genome shotgun (WGS) entry which is preliminary data.</text>
</comment>
<dbReference type="SMR" id="Q54YC1"/>
<dbReference type="RefSeq" id="XP_642281.1">
    <property type="nucleotide sequence ID" value="XM_637189.1"/>
</dbReference>
<dbReference type="PRINTS" id="PR00080">
    <property type="entry name" value="SDRFAMILY"/>
</dbReference>
<evidence type="ECO:0000256" key="2">
    <source>
        <dbReference type="ARBA" id="ARBA00023002"/>
    </source>
</evidence>
<gene>
    <name evidence="4" type="ORF">DDB_G0278655</name>
</gene>
<dbReference type="CDD" id="cd05374">
    <property type="entry name" value="17beta-HSD-like_SDR_c"/>
    <property type="match status" value="1"/>
</dbReference>
<dbReference type="PANTHER" id="PTHR43976:SF16">
    <property type="entry name" value="SHORT-CHAIN DEHYDROGENASE_REDUCTASE FAMILY PROTEIN"/>
    <property type="match status" value="1"/>
</dbReference>
<dbReference type="KEGG" id="ddi:DDB_G0278655"/>
<evidence type="ECO:0000256" key="3">
    <source>
        <dbReference type="RuleBase" id="RU000363"/>
    </source>
</evidence>
<dbReference type="OMA" id="TCGCLRR"/>
<dbReference type="EMBL" id="AAFI02000023">
    <property type="protein sequence ID" value="EAL68500.1"/>
    <property type="molecule type" value="Genomic_DNA"/>
</dbReference>
<protein>
    <submittedName>
        <fullName evidence="4">Short-chain dehydrogenase/reductase family protein</fullName>
    </submittedName>
</protein>
<dbReference type="PANTHER" id="PTHR43976">
    <property type="entry name" value="SHORT CHAIN DEHYDROGENASE"/>
    <property type="match status" value="1"/>
</dbReference>
<organism evidence="4 5">
    <name type="scientific">Dictyostelium discoideum</name>
    <name type="common">Social amoeba</name>
    <dbReference type="NCBI Taxonomy" id="44689"/>
    <lineage>
        <taxon>Eukaryota</taxon>
        <taxon>Amoebozoa</taxon>
        <taxon>Evosea</taxon>
        <taxon>Eumycetozoa</taxon>
        <taxon>Dictyostelia</taxon>
        <taxon>Dictyosteliales</taxon>
        <taxon>Dictyosteliaceae</taxon>
        <taxon>Dictyostelium</taxon>
    </lineage>
</organism>
<dbReference type="Pfam" id="PF00106">
    <property type="entry name" value="adh_short"/>
    <property type="match status" value="1"/>
</dbReference>
<comment type="similarity">
    <text evidence="1 3">Belongs to the short-chain dehydrogenases/reductases (SDR) family.</text>
</comment>
<dbReference type="InterPro" id="IPR036291">
    <property type="entry name" value="NAD(P)-bd_dom_sf"/>
</dbReference>
<dbReference type="InParanoid" id="Q54YC1"/>
<name>Q54YC1_DICDI</name>
<dbReference type="STRING" id="44689.Q54YC1"/>
<dbReference type="PhylomeDB" id="Q54YC1"/>
<dbReference type="PROSITE" id="PS00061">
    <property type="entry name" value="ADH_SHORT"/>
    <property type="match status" value="1"/>
</dbReference>
<dbReference type="InterPro" id="IPR020904">
    <property type="entry name" value="Sc_DH/Rdtase_CS"/>
</dbReference>
<dbReference type="SUPFAM" id="SSF51735">
    <property type="entry name" value="NAD(P)-binding Rossmann-fold domains"/>
    <property type="match status" value="1"/>
</dbReference>
<dbReference type="dictyBase" id="DDB_G0278655"/>
<keyword evidence="2" id="KW-0560">Oxidoreductase</keyword>